<reference evidence="2" key="1">
    <citation type="journal article" date="2019" name="Int. J. Syst. Evol. Microbiol.">
        <title>The Global Catalogue of Microorganisms (GCM) 10K type strain sequencing project: providing services to taxonomists for standard genome sequencing and annotation.</title>
        <authorList>
            <consortium name="The Broad Institute Genomics Platform"/>
            <consortium name="The Broad Institute Genome Sequencing Center for Infectious Disease"/>
            <person name="Wu L."/>
            <person name="Ma J."/>
        </authorList>
    </citation>
    <scope>NUCLEOTIDE SEQUENCE [LARGE SCALE GENOMIC DNA]</scope>
    <source>
        <strain evidence="2">ZS-35-S2</strain>
    </source>
</reference>
<dbReference type="RefSeq" id="WP_377430643.1">
    <property type="nucleotide sequence ID" value="NZ_JBHSPR010000053.1"/>
</dbReference>
<evidence type="ECO:0000313" key="2">
    <source>
        <dbReference type="Proteomes" id="UP001596203"/>
    </source>
</evidence>
<proteinExistence type="predicted"/>
<comment type="caution">
    <text evidence="1">The sequence shown here is derived from an EMBL/GenBank/DDBJ whole genome shotgun (WGS) entry which is preliminary data.</text>
</comment>
<gene>
    <name evidence="1" type="ORF">ACFP2T_37630</name>
</gene>
<keyword evidence="2" id="KW-1185">Reference proteome</keyword>
<name>A0ABW1KKQ8_9ACTN</name>
<dbReference type="EMBL" id="JBHSPR010000053">
    <property type="protein sequence ID" value="MFC6021871.1"/>
    <property type="molecule type" value="Genomic_DNA"/>
</dbReference>
<organism evidence="1 2">
    <name type="scientific">Plantactinospora solaniradicis</name>
    <dbReference type="NCBI Taxonomy" id="1723736"/>
    <lineage>
        <taxon>Bacteria</taxon>
        <taxon>Bacillati</taxon>
        <taxon>Actinomycetota</taxon>
        <taxon>Actinomycetes</taxon>
        <taxon>Micromonosporales</taxon>
        <taxon>Micromonosporaceae</taxon>
        <taxon>Plantactinospora</taxon>
    </lineage>
</organism>
<evidence type="ECO:0000313" key="1">
    <source>
        <dbReference type="EMBL" id="MFC6021871.1"/>
    </source>
</evidence>
<accession>A0ABW1KKQ8</accession>
<sequence length="148" mass="15847">MSNDLIPNTEGGAFGIAGGNASTVKIYVGSTLQYLLFRWHRLNGLVPGACPLITGSAHFGQRDIHPRTVGLCGLKVEGYDGMRVGFSVIPLCRGLSLQYYFGRPGSIDGDGNAMWWLAGELPINRASFAVLCQDALGNCLCGRLNGER</sequence>
<protein>
    <submittedName>
        <fullName evidence="1">Uncharacterized protein</fullName>
    </submittedName>
</protein>
<dbReference type="Proteomes" id="UP001596203">
    <property type="component" value="Unassembled WGS sequence"/>
</dbReference>